<evidence type="ECO:0000256" key="2">
    <source>
        <dbReference type="SAM" id="SignalP"/>
    </source>
</evidence>
<feature type="compositionally biased region" description="Polar residues" evidence="1">
    <location>
        <begin position="187"/>
        <end position="201"/>
    </location>
</feature>
<protein>
    <recommendedName>
        <fullName evidence="5">GLEYA adhesin domain-containing protein</fullName>
    </recommendedName>
</protein>
<dbReference type="Proteomes" id="UP001302367">
    <property type="component" value="Chromosome 8"/>
</dbReference>
<accession>A0ABZ0P525</accession>
<sequence length="402" mass="43374">MRSWLFVFPLAAMASTEILLKPRQAGEFCSSWRPCTEGGQATQLTTYCRSILSMSDQTSTITAYDSRTTESRTITTSVAATTTFYGTTVTTTSTVTEPTSTAYVYTSTATTASTSTVTVTPTVTTTMTTQAPDATSVISQCLAPGLKQQDKRDLVEDHGLIKRQSPSSSVPIPNCFLRSYSTTLGDGRSTVTTSTAGKSEQSATTVTKTLSPTSTTYSLIGAAASPTFYIANIDVTRGQVPSGVPVFDYDWHWLTQDYNKQVAGGNVLKFVPGRHTPPSGTERFIFYVNPSGTSLTGTLYNLLGNKVAGENPIEYTYPNGTKYRYYEVALFNAQAPATLSIPTVACRYSGARFSLCPMRCWWTGDGNETTSNSVSQGSINGPWYLAKPGQVSQSTYPLYAIN</sequence>
<keyword evidence="4" id="KW-1185">Reference proteome</keyword>
<keyword evidence="2" id="KW-0732">Signal</keyword>
<proteinExistence type="predicted"/>
<reference evidence="3 4" key="1">
    <citation type="submission" date="2023-09" db="EMBL/GenBank/DDBJ databases">
        <title>Complete-Gapless Cercospora beticola genome.</title>
        <authorList>
            <person name="Wyatt N.A."/>
            <person name="Spanner R.E."/>
            <person name="Bolton M.D."/>
        </authorList>
    </citation>
    <scope>NUCLEOTIDE SEQUENCE [LARGE SCALE GENOMIC DNA]</scope>
    <source>
        <strain evidence="3">Cb09-40</strain>
    </source>
</reference>
<dbReference type="EMBL" id="CP134191">
    <property type="protein sequence ID" value="WPB06911.1"/>
    <property type="molecule type" value="Genomic_DNA"/>
</dbReference>
<feature type="chain" id="PRO_5045584725" description="GLEYA adhesin domain-containing protein" evidence="2">
    <location>
        <begin position="26"/>
        <end position="402"/>
    </location>
</feature>
<dbReference type="RefSeq" id="XP_023454894.2">
    <property type="nucleotide sequence ID" value="XM_023602992.2"/>
</dbReference>
<evidence type="ECO:0000313" key="3">
    <source>
        <dbReference type="EMBL" id="WPB06911.1"/>
    </source>
</evidence>
<name>A0ABZ0P525_CERBT</name>
<organism evidence="3 4">
    <name type="scientific">Cercospora beticola</name>
    <name type="common">Sugarbeet leaf spot fungus</name>
    <dbReference type="NCBI Taxonomy" id="122368"/>
    <lineage>
        <taxon>Eukaryota</taxon>
        <taxon>Fungi</taxon>
        <taxon>Dikarya</taxon>
        <taxon>Ascomycota</taxon>
        <taxon>Pezizomycotina</taxon>
        <taxon>Dothideomycetes</taxon>
        <taxon>Dothideomycetidae</taxon>
        <taxon>Mycosphaerellales</taxon>
        <taxon>Mycosphaerellaceae</taxon>
        <taxon>Cercospora</taxon>
    </lineage>
</organism>
<evidence type="ECO:0000313" key="4">
    <source>
        <dbReference type="Proteomes" id="UP001302367"/>
    </source>
</evidence>
<feature type="signal peptide" evidence="2">
    <location>
        <begin position="1"/>
        <end position="25"/>
    </location>
</feature>
<evidence type="ECO:0008006" key="5">
    <source>
        <dbReference type="Google" id="ProtNLM"/>
    </source>
</evidence>
<feature type="region of interest" description="Disordered" evidence="1">
    <location>
        <begin position="187"/>
        <end position="208"/>
    </location>
</feature>
<gene>
    <name evidence="3" type="ORF">RHO25_011571</name>
</gene>
<evidence type="ECO:0000256" key="1">
    <source>
        <dbReference type="SAM" id="MobiDB-lite"/>
    </source>
</evidence>
<dbReference type="GeneID" id="35434009"/>